<reference evidence="2" key="2">
    <citation type="submission" date="2020-02" db="EMBL/GenBank/DDBJ databases">
        <authorList>
            <consortium name="NCBI Pathogen Detection Project"/>
        </authorList>
    </citation>
    <scope>NUCLEOTIDE SEQUENCE</scope>
    <source>
        <strain evidence="2">MA.CK_00/00001968</strain>
    </source>
</reference>
<dbReference type="InterPro" id="IPR038084">
    <property type="entry name" value="PduO/GlcC-like_sf"/>
</dbReference>
<dbReference type="EMBL" id="DAAUQX010000146">
    <property type="protein sequence ID" value="HAF2131374.1"/>
    <property type="molecule type" value="Genomic_DNA"/>
</dbReference>
<protein>
    <submittedName>
        <fullName evidence="2">Heme-binding protein</fullName>
    </submittedName>
</protein>
<name>A0A743SQA6_SALER</name>
<accession>A0A743SQA6</accession>
<gene>
    <name evidence="2" type="ORF">G9F27_005749</name>
</gene>
<feature type="non-terminal residue" evidence="2">
    <location>
        <position position="133"/>
    </location>
</feature>
<evidence type="ECO:0000313" key="2">
    <source>
        <dbReference type="EMBL" id="HAF2131374.1"/>
    </source>
</evidence>
<dbReference type="PANTHER" id="PTHR34309">
    <property type="entry name" value="SLR1406 PROTEIN"/>
    <property type="match status" value="1"/>
</dbReference>
<organism evidence="2">
    <name type="scientific">Salmonella enterica</name>
    <name type="common">Salmonella choleraesuis</name>
    <dbReference type="NCBI Taxonomy" id="28901"/>
    <lineage>
        <taxon>Bacteria</taxon>
        <taxon>Pseudomonadati</taxon>
        <taxon>Pseudomonadota</taxon>
        <taxon>Gammaproteobacteria</taxon>
        <taxon>Enterobacterales</taxon>
        <taxon>Enterobacteriaceae</taxon>
        <taxon>Salmonella</taxon>
    </lineage>
</organism>
<dbReference type="AlphaFoldDB" id="A0A743SQA6"/>
<reference evidence="2" key="1">
    <citation type="journal article" date="2018" name="Genome Biol.">
        <title>SKESA: strategic k-mer extension for scrupulous assemblies.</title>
        <authorList>
            <person name="Souvorov A."/>
            <person name="Agarwala R."/>
            <person name="Lipman D.J."/>
        </authorList>
    </citation>
    <scope>NUCLEOTIDE SEQUENCE</scope>
    <source>
        <strain evidence="2">MA.CK_00/00001968</strain>
    </source>
</reference>
<dbReference type="InterPro" id="IPR005624">
    <property type="entry name" value="PduO/GlcC-like"/>
</dbReference>
<sequence length="133" mass="13766">MKRILLSALLTGGMIPVAGATDGELNQKNLSFDTAGKLAQNVLLVCARDNHNAAVTVVDRSGTPLVMKRMDNAGPHTIVASRMKAFTALSTRIPTDNVMKGARSGADAASLRDIPGFLLLAGGVPVKSGGQVI</sequence>
<dbReference type="SUPFAM" id="SSF143744">
    <property type="entry name" value="GlcG-like"/>
    <property type="match status" value="1"/>
</dbReference>
<proteinExistence type="predicted"/>
<feature type="chain" id="PRO_5028168389" evidence="1">
    <location>
        <begin position="21"/>
        <end position="133"/>
    </location>
</feature>
<dbReference type="InterPro" id="IPR052517">
    <property type="entry name" value="GlcG_carb_metab_protein"/>
</dbReference>
<feature type="signal peptide" evidence="1">
    <location>
        <begin position="1"/>
        <end position="20"/>
    </location>
</feature>
<dbReference type="Pfam" id="PF03928">
    <property type="entry name" value="HbpS-like"/>
    <property type="match status" value="1"/>
</dbReference>
<comment type="caution">
    <text evidence="2">The sequence shown here is derived from an EMBL/GenBank/DDBJ whole genome shotgun (WGS) entry which is preliminary data.</text>
</comment>
<dbReference type="Gene3D" id="3.30.450.150">
    <property type="entry name" value="Haem-degrading domain"/>
    <property type="match status" value="1"/>
</dbReference>
<dbReference type="PANTHER" id="PTHR34309:SF1">
    <property type="entry name" value="PROTEIN GLCG"/>
    <property type="match status" value="1"/>
</dbReference>
<keyword evidence="1" id="KW-0732">Signal</keyword>
<evidence type="ECO:0000256" key="1">
    <source>
        <dbReference type="SAM" id="SignalP"/>
    </source>
</evidence>